<accession>A0A7D6CN30</accession>
<dbReference type="InterPro" id="IPR011010">
    <property type="entry name" value="DNA_brk_join_enz"/>
</dbReference>
<evidence type="ECO:0000313" key="7">
    <source>
        <dbReference type="EMBL" id="QLK25532.1"/>
    </source>
</evidence>
<keyword evidence="3" id="KW-0233">DNA recombination</keyword>
<gene>
    <name evidence="7" type="ORF">HYG81_15820</name>
</gene>
<dbReference type="Proteomes" id="UP000510869">
    <property type="component" value="Chromosome"/>
</dbReference>
<dbReference type="Gene3D" id="1.10.443.10">
    <property type="entry name" value="Intergrase catalytic core"/>
    <property type="match status" value="1"/>
</dbReference>
<evidence type="ECO:0000256" key="1">
    <source>
        <dbReference type="ARBA" id="ARBA00022908"/>
    </source>
</evidence>
<dbReference type="AlphaFoldDB" id="A0A7D6CN30"/>
<keyword evidence="2 4" id="KW-0238">DNA-binding</keyword>
<dbReference type="InterPro" id="IPR013762">
    <property type="entry name" value="Integrase-like_cat_sf"/>
</dbReference>
<dbReference type="Gene3D" id="1.10.150.130">
    <property type="match status" value="1"/>
</dbReference>
<dbReference type="InterPro" id="IPR002104">
    <property type="entry name" value="Integrase_catalytic"/>
</dbReference>
<dbReference type="PANTHER" id="PTHR30349:SF41">
    <property type="entry name" value="INTEGRASE_RECOMBINASE PROTEIN MJ0367-RELATED"/>
    <property type="match status" value="1"/>
</dbReference>
<dbReference type="InterPro" id="IPR010998">
    <property type="entry name" value="Integrase_recombinase_N"/>
</dbReference>
<dbReference type="KEGG" id="nay:HYG81_15820"/>
<sequence>MSLEPIEPERALELYIADRENSVTQATIYSHRSRLGHFIRWCDDEGITNLNDLSGRQLHEFRIWRRMEGDLSPATEKTQMDTLRVFIKWLESIDGVEQDLHTKVLSPNLTGDDNIRDEMLGSERADRILNYLEKYEYASRPHVVLTLMWHTMMRVGEIHALDCADYDPAKQSLEVAHRPDTGTTLKNQGKGERFVALSDHVCKLLDDWLEHTRPSVTDEHSREPLIATSQGRAHTTTLRGDCYRFTRPCVVTGECPHGREIEQCEATAYNGASGCPSVESPHALRRGGITYALQEGWPMKAVGDRANVSETVLSMHYDSRSEEEKMEQRRDYLDDL</sequence>
<dbReference type="Pfam" id="PF00589">
    <property type="entry name" value="Phage_integrase"/>
    <property type="match status" value="1"/>
</dbReference>
<dbReference type="CDD" id="cd00397">
    <property type="entry name" value="DNA_BRE_C"/>
    <property type="match status" value="1"/>
</dbReference>
<dbReference type="PROSITE" id="PS51898">
    <property type="entry name" value="TYR_RECOMBINASE"/>
    <property type="match status" value="1"/>
</dbReference>
<protein>
    <submittedName>
        <fullName evidence="7">Tyrosine-type recombinase/integrase</fullName>
    </submittedName>
</protein>
<evidence type="ECO:0000259" key="5">
    <source>
        <dbReference type="PROSITE" id="PS51898"/>
    </source>
</evidence>
<dbReference type="RefSeq" id="WP_180840721.1">
    <property type="nucleotide sequence ID" value="NZ_CP059154.1"/>
</dbReference>
<feature type="domain" description="Core-binding (CB)" evidence="6">
    <location>
        <begin position="6"/>
        <end position="91"/>
    </location>
</feature>
<dbReference type="GO" id="GO:0015074">
    <property type="term" value="P:DNA integration"/>
    <property type="evidence" value="ECO:0007669"/>
    <property type="project" value="UniProtKB-KW"/>
</dbReference>
<organism evidence="7 8">
    <name type="scientific">Natrinema zhouii</name>
    <dbReference type="NCBI Taxonomy" id="1710539"/>
    <lineage>
        <taxon>Archaea</taxon>
        <taxon>Methanobacteriati</taxon>
        <taxon>Methanobacteriota</taxon>
        <taxon>Stenosarchaea group</taxon>
        <taxon>Halobacteria</taxon>
        <taxon>Halobacteriales</taxon>
        <taxon>Natrialbaceae</taxon>
        <taxon>Natrinema</taxon>
    </lineage>
</organism>
<evidence type="ECO:0000256" key="3">
    <source>
        <dbReference type="ARBA" id="ARBA00023172"/>
    </source>
</evidence>
<name>A0A7D6CN30_9EURY</name>
<evidence type="ECO:0000313" key="8">
    <source>
        <dbReference type="Proteomes" id="UP000510869"/>
    </source>
</evidence>
<dbReference type="PANTHER" id="PTHR30349">
    <property type="entry name" value="PHAGE INTEGRASE-RELATED"/>
    <property type="match status" value="1"/>
</dbReference>
<dbReference type="EMBL" id="CP059154">
    <property type="protein sequence ID" value="QLK25532.1"/>
    <property type="molecule type" value="Genomic_DNA"/>
</dbReference>
<dbReference type="GO" id="GO:0006310">
    <property type="term" value="P:DNA recombination"/>
    <property type="evidence" value="ECO:0007669"/>
    <property type="project" value="UniProtKB-KW"/>
</dbReference>
<proteinExistence type="predicted"/>
<dbReference type="SUPFAM" id="SSF56349">
    <property type="entry name" value="DNA breaking-rejoining enzymes"/>
    <property type="match status" value="1"/>
</dbReference>
<evidence type="ECO:0000256" key="2">
    <source>
        <dbReference type="ARBA" id="ARBA00023125"/>
    </source>
</evidence>
<dbReference type="InterPro" id="IPR044068">
    <property type="entry name" value="CB"/>
</dbReference>
<evidence type="ECO:0000259" key="6">
    <source>
        <dbReference type="PROSITE" id="PS51900"/>
    </source>
</evidence>
<reference evidence="7 8" key="1">
    <citation type="submission" date="2020-07" db="EMBL/GenBank/DDBJ databases">
        <title>Natrinema (YPL30) sp. nov. and Haloterrigena xxxxxx (YPL8) sp. nov., isolated from a salt mine.</title>
        <authorList>
            <person name="Cui H."/>
        </authorList>
    </citation>
    <scope>NUCLEOTIDE SEQUENCE [LARGE SCALE GENOMIC DNA]</scope>
    <source>
        <strain evidence="7 8">YPL13</strain>
    </source>
</reference>
<keyword evidence="1" id="KW-0229">DNA integration</keyword>
<dbReference type="InterPro" id="IPR050090">
    <property type="entry name" value="Tyrosine_recombinase_XerCD"/>
</dbReference>
<dbReference type="OrthoDB" id="198497at2157"/>
<keyword evidence="8" id="KW-1185">Reference proteome</keyword>
<dbReference type="GO" id="GO:0003677">
    <property type="term" value="F:DNA binding"/>
    <property type="evidence" value="ECO:0007669"/>
    <property type="project" value="UniProtKB-UniRule"/>
</dbReference>
<dbReference type="PROSITE" id="PS51900">
    <property type="entry name" value="CB"/>
    <property type="match status" value="1"/>
</dbReference>
<feature type="domain" description="Tyr recombinase" evidence="5">
    <location>
        <begin position="115"/>
        <end position="330"/>
    </location>
</feature>
<evidence type="ECO:0000256" key="4">
    <source>
        <dbReference type="PROSITE-ProRule" id="PRU01248"/>
    </source>
</evidence>
<dbReference type="GeneID" id="56144703"/>